<comment type="caution">
    <text evidence="1">The sequence shown here is derived from an EMBL/GenBank/DDBJ whole genome shotgun (WGS) entry which is preliminary data.</text>
</comment>
<dbReference type="PANTHER" id="PTHR37984">
    <property type="entry name" value="PROTEIN CBG26694"/>
    <property type="match status" value="1"/>
</dbReference>
<dbReference type="OrthoDB" id="425619at2759"/>
<dbReference type="SUPFAM" id="SSF56672">
    <property type="entry name" value="DNA/RNA polymerases"/>
    <property type="match status" value="1"/>
</dbReference>
<keyword evidence="2" id="KW-1185">Reference proteome</keyword>
<evidence type="ECO:0008006" key="3">
    <source>
        <dbReference type="Google" id="ProtNLM"/>
    </source>
</evidence>
<reference evidence="2" key="1">
    <citation type="journal article" date="2015" name="Nat. Genet.">
        <title>The genome and transcriptome of the zoonotic hookworm Ancylostoma ceylanicum identify infection-specific gene families.</title>
        <authorList>
            <person name="Schwarz E.M."/>
            <person name="Hu Y."/>
            <person name="Antoshechkin I."/>
            <person name="Miller M.M."/>
            <person name="Sternberg P.W."/>
            <person name="Aroian R.V."/>
        </authorList>
    </citation>
    <scope>NUCLEOTIDE SEQUENCE</scope>
    <source>
        <strain evidence="2">HY135</strain>
    </source>
</reference>
<dbReference type="Gene3D" id="3.10.10.10">
    <property type="entry name" value="HIV Type 1 Reverse Transcriptase, subunit A, domain 1"/>
    <property type="match status" value="1"/>
</dbReference>
<accession>A0A016T070</accession>
<organism evidence="1 2">
    <name type="scientific">Ancylostoma ceylanicum</name>
    <dbReference type="NCBI Taxonomy" id="53326"/>
    <lineage>
        <taxon>Eukaryota</taxon>
        <taxon>Metazoa</taxon>
        <taxon>Ecdysozoa</taxon>
        <taxon>Nematoda</taxon>
        <taxon>Chromadorea</taxon>
        <taxon>Rhabditida</taxon>
        <taxon>Rhabditina</taxon>
        <taxon>Rhabditomorpha</taxon>
        <taxon>Strongyloidea</taxon>
        <taxon>Ancylostomatidae</taxon>
        <taxon>Ancylostomatinae</taxon>
        <taxon>Ancylostoma</taxon>
    </lineage>
</organism>
<gene>
    <name evidence="1" type="primary">Acey_s0153.g2907</name>
    <name evidence="1" type="ORF">Y032_0153g2907</name>
</gene>
<dbReference type="PANTHER" id="PTHR37984:SF5">
    <property type="entry name" value="PROTEIN NYNRIN-LIKE"/>
    <property type="match status" value="1"/>
</dbReference>
<protein>
    <recommendedName>
        <fullName evidence="3">Reverse transcriptase domain-containing protein</fullName>
    </recommendedName>
</protein>
<dbReference type="EMBL" id="JARK01001489">
    <property type="protein sequence ID" value="EYB96100.1"/>
    <property type="molecule type" value="Genomic_DNA"/>
</dbReference>
<evidence type="ECO:0000313" key="1">
    <source>
        <dbReference type="EMBL" id="EYB96100.1"/>
    </source>
</evidence>
<dbReference type="InterPro" id="IPR050951">
    <property type="entry name" value="Retrovirus_Pol_polyprotein"/>
</dbReference>
<dbReference type="AlphaFoldDB" id="A0A016T070"/>
<sequence length="140" mass="15803">MMRRQPSGEVNSQERTHTFVELVSQGSAMTTELEDLVLEFSDVFAVMDSKSTQMDLVVHKIDTGDTPPMKQKTRPAPMGARQEFEEIIKGLLERGNIRKSKSNWVSPVLLMRKKDGTLRLRGLQAIEQGNEAGFIFISHN</sequence>
<dbReference type="InterPro" id="IPR043502">
    <property type="entry name" value="DNA/RNA_pol_sf"/>
</dbReference>
<evidence type="ECO:0000313" key="2">
    <source>
        <dbReference type="Proteomes" id="UP000024635"/>
    </source>
</evidence>
<name>A0A016T070_9BILA</name>
<dbReference type="Proteomes" id="UP000024635">
    <property type="component" value="Unassembled WGS sequence"/>
</dbReference>
<proteinExistence type="predicted"/>